<dbReference type="AlphaFoldDB" id="A0A7V5PPU8"/>
<accession>A0A7V5PPU8</accession>
<feature type="transmembrane region" description="Helical" evidence="1">
    <location>
        <begin position="186"/>
        <end position="208"/>
    </location>
</feature>
<reference evidence="2" key="1">
    <citation type="journal article" date="2020" name="mSystems">
        <title>Genome- and Community-Level Interaction Insights into Carbon Utilization and Element Cycling Functions of Hydrothermarchaeota in Hydrothermal Sediment.</title>
        <authorList>
            <person name="Zhou Z."/>
            <person name="Liu Y."/>
            <person name="Xu W."/>
            <person name="Pan J."/>
            <person name="Luo Z.H."/>
            <person name="Li M."/>
        </authorList>
    </citation>
    <scope>NUCLEOTIDE SEQUENCE [LARGE SCALE GENOMIC DNA]</scope>
    <source>
        <strain evidence="2">HyVt-527</strain>
    </source>
</reference>
<keyword evidence="1" id="KW-0472">Membrane</keyword>
<evidence type="ECO:0000256" key="1">
    <source>
        <dbReference type="SAM" id="Phobius"/>
    </source>
</evidence>
<sequence>MYDSNKLTYGKIFRFWYPLAATWLMMSVEGPLLSAIIARLPMPKYNLAAYGVAFAFALIIEAPVIMMLSASTALVSDRRSYHKLLRFVHLISLIITAAMFVLLIPQVFFYITENWMNLPVPVAEITHKAVLALIPWPAAIGYRRFYQGILIRYNLTRRVAYGTAIRLSFMALTAFTLYHFHVLPGAVVGGVALSTGVLMELVASRLMVHSTLKRIKTAGNKKDSEILSFGYISHFYLPLALTSFLGLAVQPMVTFMIGHSRMAIESLAVLPVINALIFVFRSVGLSFQEVAIALAGERYENVPQLRGFATLLGAVVTIILGLIAFTPLSDFWYIQISGLKPQLAAFAELPTQILILMPALSVLLSFQRAMSVNIRKTEWVTVASGIEMLLILIVLYPAIIGLEMVGVLAAAIALMIGRTGAVTYLAFKIAKPRGGHA</sequence>
<gene>
    <name evidence="2" type="ORF">ENJ89_07480</name>
</gene>
<feature type="transmembrane region" description="Helical" evidence="1">
    <location>
        <begin position="349"/>
        <end position="367"/>
    </location>
</feature>
<feature type="transmembrane region" description="Helical" evidence="1">
    <location>
        <begin position="12"/>
        <end position="37"/>
    </location>
</feature>
<evidence type="ECO:0008006" key="3">
    <source>
        <dbReference type="Google" id="ProtNLM"/>
    </source>
</evidence>
<feature type="transmembrane region" description="Helical" evidence="1">
    <location>
        <begin position="308"/>
        <end position="329"/>
    </location>
</feature>
<feature type="transmembrane region" description="Helical" evidence="1">
    <location>
        <begin position="49"/>
        <end position="75"/>
    </location>
</feature>
<feature type="transmembrane region" description="Helical" evidence="1">
    <location>
        <begin position="87"/>
        <end position="109"/>
    </location>
</feature>
<feature type="transmembrane region" description="Helical" evidence="1">
    <location>
        <begin position="229"/>
        <end position="248"/>
    </location>
</feature>
<comment type="caution">
    <text evidence="2">The sequence shown here is derived from an EMBL/GenBank/DDBJ whole genome shotgun (WGS) entry which is preliminary data.</text>
</comment>
<keyword evidence="1" id="KW-1133">Transmembrane helix</keyword>
<name>A0A7V5PPU8_CALAY</name>
<dbReference type="EMBL" id="DROD01000487">
    <property type="protein sequence ID" value="HHJ53021.1"/>
    <property type="molecule type" value="Genomic_DNA"/>
</dbReference>
<proteinExistence type="predicted"/>
<evidence type="ECO:0000313" key="2">
    <source>
        <dbReference type="EMBL" id="HHJ53021.1"/>
    </source>
</evidence>
<dbReference type="Proteomes" id="UP000886124">
    <property type="component" value="Unassembled WGS sequence"/>
</dbReference>
<feature type="transmembrane region" description="Helical" evidence="1">
    <location>
        <begin position="158"/>
        <end position="180"/>
    </location>
</feature>
<feature type="transmembrane region" description="Helical" evidence="1">
    <location>
        <begin position="129"/>
        <end position="146"/>
    </location>
</feature>
<keyword evidence="1" id="KW-0812">Transmembrane</keyword>
<organism evidence="2">
    <name type="scientific">Caldithrix abyssi</name>
    <dbReference type="NCBI Taxonomy" id="187145"/>
    <lineage>
        <taxon>Bacteria</taxon>
        <taxon>Pseudomonadati</taxon>
        <taxon>Calditrichota</taxon>
        <taxon>Calditrichia</taxon>
        <taxon>Calditrichales</taxon>
        <taxon>Calditrichaceae</taxon>
        <taxon>Caldithrix</taxon>
    </lineage>
</organism>
<feature type="transmembrane region" description="Helical" evidence="1">
    <location>
        <begin position="405"/>
        <end position="427"/>
    </location>
</feature>
<protein>
    <recommendedName>
        <fullName evidence="3">Multi antimicrobial extrusion protein MatE</fullName>
    </recommendedName>
</protein>
<feature type="transmembrane region" description="Helical" evidence="1">
    <location>
        <begin position="268"/>
        <end position="287"/>
    </location>
</feature>
<feature type="transmembrane region" description="Helical" evidence="1">
    <location>
        <begin position="379"/>
        <end position="399"/>
    </location>
</feature>